<name>A0A5D2J647_GOSTO</name>
<organism evidence="1 2">
    <name type="scientific">Gossypium tomentosum</name>
    <name type="common">Hawaiian cotton</name>
    <name type="synonym">Gossypium sandvicense</name>
    <dbReference type="NCBI Taxonomy" id="34277"/>
    <lineage>
        <taxon>Eukaryota</taxon>
        <taxon>Viridiplantae</taxon>
        <taxon>Streptophyta</taxon>
        <taxon>Embryophyta</taxon>
        <taxon>Tracheophyta</taxon>
        <taxon>Spermatophyta</taxon>
        <taxon>Magnoliopsida</taxon>
        <taxon>eudicotyledons</taxon>
        <taxon>Gunneridae</taxon>
        <taxon>Pentapetalae</taxon>
        <taxon>rosids</taxon>
        <taxon>malvids</taxon>
        <taxon>Malvales</taxon>
        <taxon>Malvaceae</taxon>
        <taxon>Malvoideae</taxon>
        <taxon>Gossypium</taxon>
    </lineage>
</organism>
<dbReference type="Proteomes" id="UP000322667">
    <property type="component" value="Chromosome D10"/>
</dbReference>
<keyword evidence="2" id="KW-1185">Reference proteome</keyword>
<sequence length="33" mass="3530">MTKLVALKQTGTEIAIVVLASNNGQVCNENLEK</sequence>
<reference evidence="1 2" key="1">
    <citation type="submission" date="2019-07" db="EMBL/GenBank/DDBJ databases">
        <title>WGS assembly of Gossypium tomentosum.</title>
        <authorList>
            <person name="Chen Z.J."/>
            <person name="Sreedasyam A."/>
            <person name="Ando A."/>
            <person name="Song Q."/>
            <person name="De L."/>
            <person name="Hulse-Kemp A."/>
            <person name="Ding M."/>
            <person name="Ye W."/>
            <person name="Kirkbride R."/>
            <person name="Jenkins J."/>
            <person name="Plott C."/>
            <person name="Lovell J."/>
            <person name="Lin Y.-M."/>
            <person name="Vaughn R."/>
            <person name="Liu B."/>
            <person name="Li W."/>
            <person name="Simpson S."/>
            <person name="Scheffler B."/>
            <person name="Saski C."/>
            <person name="Grover C."/>
            <person name="Hu G."/>
            <person name="Conover J."/>
            <person name="Carlson J."/>
            <person name="Shu S."/>
            <person name="Boston L."/>
            <person name="Williams M."/>
            <person name="Peterson D."/>
            <person name="Mcgee K."/>
            <person name="Jones D."/>
            <person name="Wendel J."/>
            <person name="Stelly D."/>
            <person name="Grimwood J."/>
            <person name="Schmutz J."/>
        </authorList>
    </citation>
    <scope>NUCLEOTIDE SEQUENCE [LARGE SCALE GENOMIC DNA]</scope>
    <source>
        <strain evidence="1">7179.01</strain>
    </source>
</reference>
<dbReference type="AlphaFoldDB" id="A0A5D2J647"/>
<evidence type="ECO:0000313" key="2">
    <source>
        <dbReference type="Proteomes" id="UP000322667"/>
    </source>
</evidence>
<evidence type="ECO:0000313" key="1">
    <source>
        <dbReference type="EMBL" id="TYH50378.1"/>
    </source>
</evidence>
<gene>
    <name evidence="1" type="ORF">ES332_D10G202300v1</name>
</gene>
<dbReference type="EMBL" id="CM017632">
    <property type="protein sequence ID" value="TYH50378.1"/>
    <property type="molecule type" value="Genomic_DNA"/>
</dbReference>
<proteinExistence type="predicted"/>
<protein>
    <submittedName>
        <fullName evidence="1">Uncharacterized protein</fullName>
    </submittedName>
</protein>
<accession>A0A5D2J647</accession>